<keyword evidence="1" id="KW-0472">Membrane</keyword>
<dbReference type="SUPFAM" id="SSF47473">
    <property type="entry name" value="EF-hand"/>
    <property type="match status" value="1"/>
</dbReference>
<keyword evidence="1" id="KW-1133">Transmembrane helix</keyword>
<reference evidence="2 3" key="1">
    <citation type="journal article" date="2021" name="MBio">
        <title>A New Model Trypanosomatid, Novymonas esmeraldas: Genomic Perception of Its 'Candidatus Pandoraea novymonadis' Endosymbiont.</title>
        <authorList>
            <person name="Zakharova A."/>
            <person name="Saura A."/>
            <person name="Butenko A."/>
            <person name="Podesvova L."/>
            <person name="Warmusova S."/>
            <person name="Kostygov A.Y."/>
            <person name="Nenarokova A."/>
            <person name="Lukes J."/>
            <person name="Opperdoes F.R."/>
            <person name="Yurchenko V."/>
        </authorList>
    </citation>
    <scope>NUCLEOTIDE SEQUENCE [LARGE SCALE GENOMIC DNA]</scope>
    <source>
        <strain evidence="2 3">E262AT.01</strain>
    </source>
</reference>
<sequence length="577" mass="63057">MSASLHVVLIGTDTFRVEGALQGPAVHAHRAWNTSYNISCTSALSVDKVDKRLLLVCHVVVLCKGCRAAASPSSYANRPVLALPDATVSCVDELHESAFFYGACALGELKAKVLSIGLAPSHVIYDALLDDLTPVGTAALRRAFWLLDRDADGLLRVHELAGWRRQVGSAADSAEEDAHRALSDWDGAAAGETPVNEERFVARHLAWVRSGNTLDAWATLHASGIHPDGQPYSWYDLHAVRVDADTNTYLSPYAIQFFTNLYKLKRFADAADVWGTTPGCPWAAVDGFLREHIPLARFIEYWKYMALTQREAVTRYARCWGYKGEISYLFTRRAARAYRTPGEPVPNTIHVLVAGSASSGRRSLMHALTTGGPDGYHKIEHTAEVYVRTTTFFAAKGREQAEEAQTLVYSTTSADACPQLLSDPELSKTIDVVLLCYDGSDVANSAAYATSLFERVSAMDTCGRLPFILVMTKADAAQRDARGKDAEAAARLQRFCLAHQLLWPPVVTSSELHDQSEAASLNDYMFAVASDPALAVGQPPITYVRLLRRATFLAIVAVAAAGVGQTIVNVLRRRQQR</sequence>
<gene>
    <name evidence="2" type="ORF">NESM_000600200</name>
</gene>
<evidence type="ECO:0000256" key="1">
    <source>
        <dbReference type="SAM" id="Phobius"/>
    </source>
</evidence>
<organism evidence="2 3">
    <name type="scientific">Novymonas esmeraldas</name>
    <dbReference type="NCBI Taxonomy" id="1808958"/>
    <lineage>
        <taxon>Eukaryota</taxon>
        <taxon>Discoba</taxon>
        <taxon>Euglenozoa</taxon>
        <taxon>Kinetoplastea</taxon>
        <taxon>Metakinetoplastina</taxon>
        <taxon>Trypanosomatida</taxon>
        <taxon>Trypanosomatidae</taxon>
        <taxon>Novymonas</taxon>
    </lineage>
</organism>
<dbReference type="Gene3D" id="3.40.50.300">
    <property type="entry name" value="P-loop containing nucleotide triphosphate hydrolases"/>
    <property type="match status" value="1"/>
</dbReference>
<dbReference type="Gene3D" id="1.10.238.10">
    <property type="entry name" value="EF-hand"/>
    <property type="match status" value="2"/>
</dbReference>
<accession>A0AAW0ER14</accession>
<evidence type="ECO:0008006" key="4">
    <source>
        <dbReference type="Google" id="ProtNLM"/>
    </source>
</evidence>
<name>A0AAW0ER14_9TRYP</name>
<keyword evidence="3" id="KW-1185">Reference proteome</keyword>
<dbReference type="AlphaFoldDB" id="A0AAW0ER14"/>
<evidence type="ECO:0000313" key="2">
    <source>
        <dbReference type="EMBL" id="KAK7196615.1"/>
    </source>
</evidence>
<dbReference type="Proteomes" id="UP001430356">
    <property type="component" value="Unassembled WGS sequence"/>
</dbReference>
<dbReference type="InterPro" id="IPR011992">
    <property type="entry name" value="EF-hand-dom_pair"/>
</dbReference>
<dbReference type="SUPFAM" id="SSF52540">
    <property type="entry name" value="P-loop containing nucleoside triphosphate hydrolases"/>
    <property type="match status" value="1"/>
</dbReference>
<dbReference type="InterPro" id="IPR027417">
    <property type="entry name" value="P-loop_NTPase"/>
</dbReference>
<keyword evidence="1" id="KW-0812">Transmembrane</keyword>
<dbReference type="EMBL" id="JAECZO010000080">
    <property type="protein sequence ID" value="KAK7196615.1"/>
    <property type="molecule type" value="Genomic_DNA"/>
</dbReference>
<proteinExistence type="predicted"/>
<feature type="transmembrane region" description="Helical" evidence="1">
    <location>
        <begin position="550"/>
        <end position="571"/>
    </location>
</feature>
<evidence type="ECO:0000313" key="3">
    <source>
        <dbReference type="Proteomes" id="UP001430356"/>
    </source>
</evidence>
<protein>
    <recommendedName>
        <fullName evidence="4">EF-hand domain-containing protein</fullName>
    </recommendedName>
</protein>
<comment type="caution">
    <text evidence="2">The sequence shown here is derived from an EMBL/GenBank/DDBJ whole genome shotgun (WGS) entry which is preliminary data.</text>
</comment>